<feature type="transmembrane region" description="Helical" evidence="2">
    <location>
        <begin position="391"/>
        <end position="412"/>
    </location>
</feature>
<sequence>MGDENGNHALEQGDQGDQDKEFESVDIDDGKGVTLNLGDAPSRVVTDDKCELDLDKRASATSLDEEFGKVDVMHLKTKRPISLDASVRDKVFFIICRRRHLAQFFCRDVLYREKKKRKVADDELFMDLILVACFAEFGHELRDSFDGWPSIEKFFLLFQVVWLVWRTVAFILNLFPLEQDFAQKATMLGFMIGLISVGLSAHTSFTTTIPWTSWSAFAVTFFSGLVVFTLGSQSKKIGTKNPLYNTVMLTGLSSMVFSIPYIISAAVNSPGVARAMFWTSFGVQIGYSFIVPLSLRRFLRRRRKSLVTPAINIEAFSEKFGLITLITLGESFISLLFESALVASPERAGVIVAVGILGLGIVYSLMTIYFDIDNKIIPGEKHAIRYAAKKGILWSLVHLFYHACLILGGTGLGQALQASAESIAKVGKSARVAVEASVRAEEGGGGDAVVFDAKWRWLLCAGYGAAILFSTLLSMCHQKGPYSVTKYYRLGARTIIVIASLLTSVPLSTSLSPLSVVGIVFAVIATICSVEFFLVQADRLHLWGWIDYEALRETHPPGLDEISSVSSGETASDSLIASMHYSGHALDGELPKTQ</sequence>
<accession>A0A7S3EHU4</accession>
<dbReference type="PANTHER" id="PTHR36840">
    <property type="entry name" value="BLL5714 PROTEIN"/>
    <property type="match status" value="1"/>
</dbReference>
<protein>
    <recommendedName>
        <fullName evidence="4">Low temperature requirement protein A</fullName>
    </recommendedName>
</protein>
<gene>
    <name evidence="3" type="ORF">RMAR00112_LOCUS23601</name>
</gene>
<dbReference type="Pfam" id="PF06772">
    <property type="entry name" value="LtrA"/>
    <property type="match status" value="1"/>
</dbReference>
<feature type="transmembrane region" description="Helical" evidence="2">
    <location>
        <begin position="211"/>
        <end position="231"/>
    </location>
</feature>
<feature type="transmembrane region" description="Helical" evidence="2">
    <location>
        <begin position="487"/>
        <end position="508"/>
    </location>
</feature>
<feature type="transmembrane region" description="Helical" evidence="2">
    <location>
        <begin position="187"/>
        <end position="205"/>
    </location>
</feature>
<feature type="transmembrane region" description="Helical" evidence="2">
    <location>
        <begin position="243"/>
        <end position="263"/>
    </location>
</feature>
<feature type="transmembrane region" description="Helical" evidence="2">
    <location>
        <begin position="275"/>
        <end position="299"/>
    </location>
</feature>
<reference evidence="3" key="1">
    <citation type="submission" date="2021-01" db="EMBL/GenBank/DDBJ databases">
        <authorList>
            <person name="Corre E."/>
            <person name="Pelletier E."/>
            <person name="Niang G."/>
            <person name="Scheremetjew M."/>
            <person name="Finn R."/>
            <person name="Kale V."/>
            <person name="Holt S."/>
            <person name="Cochrane G."/>
            <person name="Meng A."/>
            <person name="Brown T."/>
            <person name="Cohen L."/>
        </authorList>
    </citation>
    <scope>NUCLEOTIDE SEQUENCE</scope>
    <source>
        <strain evidence="3">CCMP 769</strain>
    </source>
</reference>
<keyword evidence="2" id="KW-0812">Transmembrane</keyword>
<feature type="region of interest" description="Disordered" evidence="1">
    <location>
        <begin position="1"/>
        <end position="31"/>
    </location>
</feature>
<dbReference type="EMBL" id="HBHW01030487">
    <property type="protein sequence ID" value="CAE0055570.1"/>
    <property type="molecule type" value="Transcribed_RNA"/>
</dbReference>
<feature type="transmembrane region" description="Helical" evidence="2">
    <location>
        <begin position="320"/>
        <end position="342"/>
    </location>
</feature>
<keyword evidence="2" id="KW-0472">Membrane</keyword>
<proteinExistence type="predicted"/>
<dbReference type="AlphaFoldDB" id="A0A7S3EHU4"/>
<organism evidence="3">
    <name type="scientific">Rhodosorus marinus</name>
    <dbReference type="NCBI Taxonomy" id="101924"/>
    <lineage>
        <taxon>Eukaryota</taxon>
        <taxon>Rhodophyta</taxon>
        <taxon>Stylonematophyceae</taxon>
        <taxon>Stylonematales</taxon>
        <taxon>Stylonemataceae</taxon>
        <taxon>Rhodosorus</taxon>
    </lineage>
</organism>
<evidence type="ECO:0000256" key="2">
    <source>
        <dbReference type="SAM" id="Phobius"/>
    </source>
</evidence>
<evidence type="ECO:0000256" key="1">
    <source>
        <dbReference type="SAM" id="MobiDB-lite"/>
    </source>
</evidence>
<feature type="transmembrane region" description="Helical" evidence="2">
    <location>
        <begin position="154"/>
        <end position="175"/>
    </location>
</feature>
<feature type="transmembrane region" description="Helical" evidence="2">
    <location>
        <begin position="455"/>
        <end position="475"/>
    </location>
</feature>
<dbReference type="InterPro" id="IPR010640">
    <property type="entry name" value="Low_temperature_requirement_A"/>
</dbReference>
<feature type="compositionally biased region" description="Basic and acidic residues" evidence="1">
    <location>
        <begin position="17"/>
        <end position="31"/>
    </location>
</feature>
<evidence type="ECO:0008006" key="4">
    <source>
        <dbReference type="Google" id="ProtNLM"/>
    </source>
</evidence>
<dbReference type="PANTHER" id="PTHR36840:SF1">
    <property type="entry name" value="BLL5714 PROTEIN"/>
    <property type="match status" value="1"/>
</dbReference>
<feature type="transmembrane region" description="Helical" evidence="2">
    <location>
        <begin position="348"/>
        <end position="370"/>
    </location>
</feature>
<feature type="transmembrane region" description="Helical" evidence="2">
    <location>
        <begin position="514"/>
        <end position="535"/>
    </location>
</feature>
<keyword evidence="2" id="KW-1133">Transmembrane helix</keyword>
<evidence type="ECO:0000313" key="3">
    <source>
        <dbReference type="EMBL" id="CAE0055570.1"/>
    </source>
</evidence>
<name>A0A7S3EHU4_9RHOD</name>